<keyword evidence="1" id="KW-0812">Transmembrane</keyword>
<protein>
    <submittedName>
        <fullName evidence="2">DUF2254 domain-containing protein</fullName>
    </submittedName>
</protein>
<evidence type="ECO:0000313" key="3">
    <source>
        <dbReference type="Proteomes" id="UP000287410"/>
    </source>
</evidence>
<dbReference type="Proteomes" id="UP000287410">
    <property type="component" value="Unassembled WGS sequence"/>
</dbReference>
<gene>
    <name evidence="2" type="ORF">CWE12_08740</name>
</gene>
<sequence>MFSKWQWLWSKIKTTLWIRACLFGTFGLAAVLLASFADTFSEFDLPFKAPQEAVDQILAILANSMLMVVTFSLSVMVSAYMAATSNVTPRATRLIRQDVTTQNVLATFIGSFIFSLVGVIAVNTEVYSANGRFVLFIFTMFMIVLVVLAIFRWIEHLSLLGRVGSTSNQVEKATADALAFYRDNPCLGGHLRTDDSLPPEAEYPLLAEEVGYVQHIDMAALQSCAEDMDAELYLDTQPGTLVHPTRALLTSNKPITEQIQRELRKAITVDNERSFAQDPRFGFCVLTEIAQRALSPSLNDPGTAIDIISRHLRLLAPWRDLSSYDLSKCHCPRLHVPALQLDSILDNAFLPIARDAGDMLEVHIRLHKALKALSQQDSPELYQATEKCSAKCLEYGLNGLHLQKDREHLRTLVNTP</sequence>
<feature type="transmembrane region" description="Helical" evidence="1">
    <location>
        <begin position="16"/>
        <end position="37"/>
    </location>
</feature>
<organism evidence="2 3">
    <name type="scientific">Aliidiomarina sedimenti</name>
    <dbReference type="NCBI Taxonomy" id="1933879"/>
    <lineage>
        <taxon>Bacteria</taxon>
        <taxon>Pseudomonadati</taxon>
        <taxon>Pseudomonadota</taxon>
        <taxon>Gammaproteobacteria</taxon>
        <taxon>Alteromonadales</taxon>
        <taxon>Idiomarinaceae</taxon>
        <taxon>Aliidiomarina</taxon>
    </lineage>
</organism>
<name>A0ABY0BZ44_9GAMM</name>
<reference evidence="2 3" key="1">
    <citation type="journal article" date="2018" name="Front. Microbiol.">
        <title>Genome-Based Analysis Reveals the Taxonomy and Diversity of the Family Idiomarinaceae.</title>
        <authorList>
            <person name="Liu Y."/>
            <person name="Lai Q."/>
            <person name="Shao Z."/>
        </authorList>
    </citation>
    <scope>NUCLEOTIDE SEQUENCE [LARGE SCALE GENOMIC DNA]</scope>
    <source>
        <strain evidence="2 3">GBSy1</strain>
    </source>
</reference>
<dbReference type="EMBL" id="PIPN01000003">
    <property type="protein sequence ID" value="RUO30036.1"/>
    <property type="molecule type" value="Genomic_DNA"/>
</dbReference>
<keyword evidence="3" id="KW-1185">Reference proteome</keyword>
<accession>A0ABY0BZ44</accession>
<dbReference type="InterPro" id="IPR018723">
    <property type="entry name" value="DUF2254_membrane"/>
</dbReference>
<evidence type="ECO:0000256" key="1">
    <source>
        <dbReference type="SAM" id="Phobius"/>
    </source>
</evidence>
<keyword evidence="1" id="KW-0472">Membrane</keyword>
<proteinExistence type="predicted"/>
<feature type="transmembrane region" description="Helical" evidence="1">
    <location>
        <begin position="133"/>
        <end position="154"/>
    </location>
</feature>
<dbReference type="Pfam" id="PF10011">
    <property type="entry name" value="DUF2254"/>
    <property type="match status" value="1"/>
</dbReference>
<keyword evidence="1" id="KW-1133">Transmembrane helix</keyword>
<feature type="transmembrane region" description="Helical" evidence="1">
    <location>
        <begin position="57"/>
        <end position="83"/>
    </location>
</feature>
<feature type="transmembrane region" description="Helical" evidence="1">
    <location>
        <begin position="104"/>
        <end position="121"/>
    </location>
</feature>
<comment type="caution">
    <text evidence="2">The sequence shown here is derived from an EMBL/GenBank/DDBJ whole genome shotgun (WGS) entry which is preliminary data.</text>
</comment>
<evidence type="ECO:0000313" key="2">
    <source>
        <dbReference type="EMBL" id="RUO30036.1"/>
    </source>
</evidence>
<dbReference type="RefSeq" id="WP_126789307.1">
    <property type="nucleotide sequence ID" value="NZ_PIPN01000003.1"/>
</dbReference>